<sequence length="143" mass="15608">RHGKDDWFLSFFPPSIVRLHDSISEEGFHYLVFDLVTGGELFEDIVAREYYSEADASHCIQQILESVNHCHLNGIVHRDLKSLHSADPGGCAPLPSDGRSPSRPQGECCCPAQPSPAGASARRPAPCGSGEQQTNAQPRDLEI</sequence>
<feature type="compositionally biased region" description="Low complexity" evidence="1">
    <location>
        <begin position="115"/>
        <end position="128"/>
    </location>
</feature>
<dbReference type="InterPro" id="IPR011009">
    <property type="entry name" value="Kinase-like_dom_sf"/>
</dbReference>
<dbReference type="AlphaFoldDB" id="A0A8C9FLW2"/>
<organism evidence="3 4">
    <name type="scientific">Pavo cristatus</name>
    <name type="common">Indian peafowl</name>
    <name type="synonym">Blue peafowl</name>
    <dbReference type="NCBI Taxonomy" id="9049"/>
    <lineage>
        <taxon>Eukaryota</taxon>
        <taxon>Metazoa</taxon>
        <taxon>Chordata</taxon>
        <taxon>Craniata</taxon>
        <taxon>Vertebrata</taxon>
        <taxon>Euteleostomi</taxon>
        <taxon>Archelosauria</taxon>
        <taxon>Archosauria</taxon>
        <taxon>Dinosauria</taxon>
        <taxon>Saurischia</taxon>
        <taxon>Theropoda</taxon>
        <taxon>Coelurosauria</taxon>
        <taxon>Aves</taxon>
        <taxon>Neognathae</taxon>
        <taxon>Galloanserae</taxon>
        <taxon>Galliformes</taxon>
        <taxon>Phasianidae</taxon>
        <taxon>Phasianinae</taxon>
        <taxon>Pavo</taxon>
    </lineage>
</organism>
<evidence type="ECO:0000313" key="4">
    <source>
        <dbReference type="Proteomes" id="UP000694428"/>
    </source>
</evidence>
<dbReference type="InterPro" id="IPR000719">
    <property type="entry name" value="Prot_kinase_dom"/>
</dbReference>
<evidence type="ECO:0000313" key="3">
    <source>
        <dbReference type="Ensembl" id="ENSPSTP00000016596.1"/>
    </source>
</evidence>
<proteinExistence type="predicted"/>
<keyword evidence="4" id="KW-1185">Reference proteome</keyword>
<accession>A0A8C9FLW2</accession>
<dbReference type="Ensembl" id="ENSPSTT00000020050.1">
    <property type="protein sequence ID" value="ENSPSTP00000019141.1"/>
    <property type="gene ID" value="ENSPSTG00000013808.1"/>
</dbReference>
<dbReference type="Ensembl" id="ENSPSTT00000017391.1">
    <property type="protein sequence ID" value="ENSPSTP00000016596.1"/>
    <property type="gene ID" value="ENSPSTG00000011804.1"/>
</dbReference>
<dbReference type="Gene3D" id="3.30.200.20">
    <property type="entry name" value="Phosphorylase Kinase, domain 1"/>
    <property type="match status" value="1"/>
</dbReference>
<dbReference type="Gene3D" id="1.10.510.10">
    <property type="entry name" value="Transferase(Phosphotransferase) domain 1"/>
    <property type="match status" value="1"/>
</dbReference>
<evidence type="ECO:0000259" key="2">
    <source>
        <dbReference type="PROSITE" id="PS50011"/>
    </source>
</evidence>
<dbReference type="Proteomes" id="UP000694428">
    <property type="component" value="Unplaced"/>
</dbReference>
<feature type="domain" description="Protein kinase" evidence="2">
    <location>
        <begin position="1"/>
        <end position="143"/>
    </location>
</feature>
<reference evidence="3" key="1">
    <citation type="submission" date="2025-05" db="UniProtKB">
        <authorList>
            <consortium name="Ensembl"/>
        </authorList>
    </citation>
    <scope>IDENTIFICATION</scope>
</reference>
<evidence type="ECO:0000256" key="1">
    <source>
        <dbReference type="SAM" id="MobiDB-lite"/>
    </source>
</evidence>
<feature type="region of interest" description="Disordered" evidence="1">
    <location>
        <begin position="87"/>
        <end position="143"/>
    </location>
</feature>
<protein>
    <recommendedName>
        <fullName evidence="2">Protein kinase domain-containing protein</fullName>
    </recommendedName>
</protein>
<dbReference type="Pfam" id="PF00069">
    <property type="entry name" value="Pkinase"/>
    <property type="match status" value="1"/>
</dbReference>
<name>A0A8C9FLW2_PAVCR</name>
<dbReference type="GO" id="GO:0004672">
    <property type="term" value="F:protein kinase activity"/>
    <property type="evidence" value="ECO:0007669"/>
    <property type="project" value="InterPro"/>
</dbReference>
<dbReference type="PANTHER" id="PTHR24347">
    <property type="entry name" value="SERINE/THREONINE-PROTEIN KINASE"/>
    <property type="match status" value="1"/>
</dbReference>
<dbReference type="SUPFAM" id="SSF56112">
    <property type="entry name" value="Protein kinase-like (PK-like)"/>
    <property type="match status" value="1"/>
</dbReference>
<dbReference type="PROSITE" id="PS50011">
    <property type="entry name" value="PROTEIN_KINASE_DOM"/>
    <property type="match status" value="1"/>
</dbReference>
<dbReference type="GO" id="GO:0005524">
    <property type="term" value="F:ATP binding"/>
    <property type="evidence" value="ECO:0007669"/>
    <property type="project" value="InterPro"/>
</dbReference>